<dbReference type="PROSITE" id="PS50231">
    <property type="entry name" value="RICIN_B_LECTIN"/>
    <property type="match status" value="1"/>
</dbReference>
<feature type="chain" id="PRO_5045913560" description="Ricin B lectin domain-containing protein" evidence="1">
    <location>
        <begin position="19"/>
        <end position="334"/>
    </location>
</feature>
<reference evidence="3 4" key="1">
    <citation type="submission" date="2019-12" db="EMBL/GenBank/DDBJ databases">
        <title>Whole genome sequencing of endophytic Actinobacterium Micromonospora sp. MPMI6T.</title>
        <authorList>
            <person name="Evv R."/>
            <person name="Podile A.R."/>
        </authorList>
    </citation>
    <scope>NUCLEOTIDE SEQUENCE [LARGE SCALE GENOMIC DNA]</scope>
    <source>
        <strain evidence="3 4">MPMI6</strain>
    </source>
</reference>
<evidence type="ECO:0000256" key="1">
    <source>
        <dbReference type="SAM" id="SignalP"/>
    </source>
</evidence>
<name>A0ABS3VSI0_MICEH</name>
<dbReference type="InterPro" id="IPR035992">
    <property type="entry name" value="Ricin_B-like_lectins"/>
</dbReference>
<sequence>MSRIRAGLVTVLTLLASAAVTVTTGSPAAAATASTLCQIYPGCVFVQSSATSETTVDKSPVSHNCSTVSSTYTVRHTWSKSSSYSQNVTLGMSQSIGSVVNGSLEMTYGWETGKTYSTSVERNINLPGMYLGWVELRSQKAKASGRMYANGNYSDWLDANAYAVSGDSLSGTISGWGRKMSWQELYDNCRLRWGAGSTPIVNYQNGMSGCLDVKWGNRQAGTNVWYWPCNGSPAQSWTYNYSTGEITVPHSYYNANLCLDASGGGTSPGTKVILWDCHGGKNQKWAFFHNGYWLVNLNSGLCLSAAGGWEQDLYLDSCTQWSHAQGWKPASINA</sequence>
<dbReference type="RefSeq" id="WP_208814344.1">
    <property type="nucleotide sequence ID" value="NZ_WVUH01000124.1"/>
</dbReference>
<protein>
    <recommendedName>
        <fullName evidence="2">Ricin B lectin domain-containing protein</fullName>
    </recommendedName>
</protein>
<keyword evidence="4" id="KW-1185">Reference proteome</keyword>
<gene>
    <name evidence="3" type="ORF">GSF22_15745</name>
</gene>
<dbReference type="Proteomes" id="UP000823521">
    <property type="component" value="Unassembled WGS sequence"/>
</dbReference>
<evidence type="ECO:0000313" key="4">
    <source>
        <dbReference type="Proteomes" id="UP000823521"/>
    </source>
</evidence>
<dbReference type="Pfam" id="PF00652">
    <property type="entry name" value="Ricin_B_lectin"/>
    <property type="match status" value="1"/>
</dbReference>
<dbReference type="SUPFAM" id="SSF50370">
    <property type="entry name" value="Ricin B-like lectins"/>
    <property type="match status" value="1"/>
</dbReference>
<evidence type="ECO:0000259" key="2">
    <source>
        <dbReference type="SMART" id="SM00458"/>
    </source>
</evidence>
<keyword evidence="1" id="KW-0732">Signal</keyword>
<accession>A0ABS3VSI0</accession>
<dbReference type="InterPro" id="IPR000772">
    <property type="entry name" value="Ricin_B_lectin"/>
</dbReference>
<comment type="caution">
    <text evidence="3">The sequence shown here is derived from an EMBL/GenBank/DDBJ whole genome shotgun (WGS) entry which is preliminary data.</text>
</comment>
<dbReference type="Gene3D" id="2.80.10.50">
    <property type="match status" value="2"/>
</dbReference>
<dbReference type="SMART" id="SM00458">
    <property type="entry name" value="RICIN"/>
    <property type="match status" value="1"/>
</dbReference>
<proteinExistence type="predicted"/>
<evidence type="ECO:0000313" key="3">
    <source>
        <dbReference type="EMBL" id="MBO4207450.1"/>
    </source>
</evidence>
<feature type="signal peptide" evidence="1">
    <location>
        <begin position="1"/>
        <end position="18"/>
    </location>
</feature>
<organism evidence="3 4">
    <name type="scientific">Micromonospora echinofusca</name>
    <dbReference type="NCBI Taxonomy" id="47858"/>
    <lineage>
        <taxon>Bacteria</taxon>
        <taxon>Bacillati</taxon>
        <taxon>Actinomycetota</taxon>
        <taxon>Actinomycetes</taxon>
        <taxon>Micromonosporales</taxon>
        <taxon>Micromonosporaceae</taxon>
        <taxon>Micromonospora</taxon>
    </lineage>
</organism>
<dbReference type="EMBL" id="WVUH01000124">
    <property type="protein sequence ID" value="MBO4207450.1"/>
    <property type="molecule type" value="Genomic_DNA"/>
</dbReference>
<feature type="domain" description="Ricin B lectin" evidence="2">
    <location>
        <begin position="198"/>
        <end position="330"/>
    </location>
</feature>